<dbReference type="Proteomes" id="UP000830167">
    <property type="component" value="Chromosome"/>
</dbReference>
<feature type="transmembrane region" description="Helical" evidence="8">
    <location>
        <begin position="268"/>
        <end position="286"/>
    </location>
</feature>
<keyword evidence="6 8" id="KW-1133">Transmembrane helix</keyword>
<comment type="subcellular location">
    <subcellularLocation>
        <location evidence="1">Cell membrane</location>
        <topology evidence="1">Multi-pass membrane protein</topology>
    </subcellularLocation>
</comment>
<dbReference type="Gene3D" id="1.20.1250.20">
    <property type="entry name" value="MFS general substrate transporter like domains"/>
    <property type="match status" value="1"/>
</dbReference>
<dbReference type="RefSeq" id="WP_347436008.1">
    <property type="nucleotide sequence ID" value="NZ_CP089291.1"/>
</dbReference>
<feature type="transmembrane region" description="Helical" evidence="8">
    <location>
        <begin position="99"/>
        <end position="116"/>
    </location>
</feature>
<dbReference type="InterPro" id="IPR036259">
    <property type="entry name" value="MFS_trans_sf"/>
</dbReference>
<feature type="transmembrane region" description="Helical" evidence="8">
    <location>
        <begin position="323"/>
        <end position="341"/>
    </location>
</feature>
<dbReference type="SUPFAM" id="SSF103473">
    <property type="entry name" value="MFS general substrate transporter"/>
    <property type="match status" value="1"/>
</dbReference>
<evidence type="ECO:0000256" key="7">
    <source>
        <dbReference type="ARBA" id="ARBA00023136"/>
    </source>
</evidence>
<feature type="transmembrane region" description="Helical" evidence="8">
    <location>
        <begin position="347"/>
        <end position="370"/>
    </location>
</feature>
<evidence type="ECO:0000256" key="6">
    <source>
        <dbReference type="ARBA" id="ARBA00022989"/>
    </source>
</evidence>
<keyword evidence="4" id="KW-1003">Cell membrane</keyword>
<comment type="similarity">
    <text evidence="2">Belongs to the major facilitator superfamily.</text>
</comment>
<dbReference type="PANTHER" id="PTHR43271:SF2">
    <property type="entry name" value="BLL2771 PROTEIN"/>
    <property type="match status" value="1"/>
</dbReference>
<feature type="transmembrane region" description="Helical" evidence="8">
    <location>
        <begin position="152"/>
        <end position="177"/>
    </location>
</feature>
<feature type="transmembrane region" description="Helical" evidence="8">
    <location>
        <begin position="198"/>
        <end position="221"/>
    </location>
</feature>
<feature type="transmembrane region" description="Helical" evidence="8">
    <location>
        <begin position="36"/>
        <end position="57"/>
    </location>
</feature>
<evidence type="ECO:0000256" key="2">
    <source>
        <dbReference type="ARBA" id="ARBA00008335"/>
    </source>
</evidence>
<sequence length="381" mass="41613">MIRLLVIFLATTNVFILLYAPQPLLPLFSKEFHVSISMASLSISLTIIMLAIASLLLSPVLDRWGRKQVVLLSSALLIVPSVMLSFTHTFAWVLVWRTLYGLFIPGVTAILVAYTSEEFPKEKRGRVVGTYVSATVMGGLLGRVIAGPIADAYSWQAVFAVIAGFSTLVCLFVWLFLPKSRHQTKSDPKSFGTHMKNPALLGTFFIGFSQFFAFIAFFTYLPFYASKELNLNIVQISLLYITYLFGVFSAPAAGFLSDRIGRRSTMAIGHIIGALGIFVTLIPSITCLVLGASLLTLGNFASQSATTAYVTDIAKHSRGAASSLYLVFFYTGGSLGAWIPGVIWRSYAWHGLVTVSIGTILFALLSNFILAGKTLEARRMP</sequence>
<dbReference type="Pfam" id="PF07690">
    <property type="entry name" value="MFS_1"/>
    <property type="match status" value="1"/>
</dbReference>
<feature type="transmembrane region" description="Helical" evidence="8">
    <location>
        <begin position="128"/>
        <end position="146"/>
    </location>
</feature>
<dbReference type="PANTHER" id="PTHR43271">
    <property type="entry name" value="BLL2771 PROTEIN"/>
    <property type="match status" value="1"/>
</dbReference>
<feature type="transmembrane region" description="Helical" evidence="8">
    <location>
        <begin position="233"/>
        <end position="256"/>
    </location>
</feature>
<feature type="transmembrane region" description="Helical" evidence="8">
    <location>
        <begin position="69"/>
        <end position="93"/>
    </location>
</feature>
<keyword evidence="3" id="KW-0813">Transport</keyword>
<dbReference type="PROSITE" id="PS00216">
    <property type="entry name" value="SUGAR_TRANSPORT_1"/>
    <property type="match status" value="2"/>
</dbReference>
<dbReference type="CDD" id="cd17324">
    <property type="entry name" value="MFS_NepI_like"/>
    <property type="match status" value="1"/>
</dbReference>
<reference evidence="10" key="1">
    <citation type="submission" date="2021-12" db="EMBL/GenBank/DDBJ databases">
        <title>Alicyclobacillaceae gen. nov., sp. nov., isolated from chalcocite enrichment system.</title>
        <authorList>
            <person name="Jiang Z."/>
        </authorList>
    </citation>
    <scope>NUCLEOTIDE SEQUENCE</scope>
    <source>
        <strain evidence="10">MYW30-H2</strain>
    </source>
</reference>
<evidence type="ECO:0000313" key="11">
    <source>
        <dbReference type="Proteomes" id="UP000830167"/>
    </source>
</evidence>
<gene>
    <name evidence="10" type="ORF">LSG31_15625</name>
</gene>
<evidence type="ECO:0000256" key="4">
    <source>
        <dbReference type="ARBA" id="ARBA00022475"/>
    </source>
</evidence>
<organism evidence="10 11">
    <name type="scientific">Fodinisporobacter ferrooxydans</name>
    <dbReference type="NCBI Taxonomy" id="2901836"/>
    <lineage>
        <taxon>Bacteria</taxon>
        <taxon>Bacillati</taxon>
        <taxon>Bacillota</taxon>
        <taxon>Bacilli</taxon>
        <taxon>Bacillales</taxon>
        <taxon>Alicyclobacillaceae</taxon>
        <taxon>Fodinisporobacter</taxon>
    </lineage>
</organism>
<keyword evidence="11" id="KW-1185">Reference proteome</keyword>
<feature type="domain" description="Major facilitator superfamily (MFS) profile" evidence="9">
    <location>
        <begin position="1"/>
        <end position="375"/>
    </location>
</feature>
<dbReference type="PROSITE" id="PS50850">
    <property type="entry name" value="MFS"/>
    <property type="match status" value="1"/>
</dbReference>
<name>A0ABY4CFL0_9BACL</name>
<dbReference type="InterPro" id="IPR011701">
    <property type="entry name" value="MFS"/>
</dbReference>
<protein>
    <submittedName>
        <fullName evidence="10">MFS transporter</fullName>
    </submittedName>
</protein>
<evidence type="ECO:0000259" key="9">
    <source>
        <dbReference type="PROSITE" id="PS50850"/>
    </source>
</evidence>
<evidence type="ECO:0000256" key="3">
    <source>
        <dbReference type="ARBA" id="ARBA00022448"/>
    </source>
</evidence>
<evidence type="ECO:0000256" key="5">
    <source>
        <dbReference type="ARBA" id="ARBA00022692"/>
    </source>
</evidence>
<dbReference type="EMBL" id="CP089291">
    <property type="protein sequence ID" value="UOF89321.1"/>
    <property type="molecule type" value="Genomic_DNA"/>
</dbReference>
<dbReference type="InterPro" id="IPR020846">
    <property type="entry name" value="MFS_dom"/>
</dbReference>
<keyword evidence="5 8" id="KW-0812">Transmembrane</keyword>
<keyword evidence="7 8" id="KW-0472">Membrane</keyword>
<evidence type="ECO:0000256" key="1">
    <source>
        <dbReference type="ARBA" id="ARBA00004651"/>
    </source>
</evidence>
<evidence type="ECO:0000313" key="10">
    <source>
        <dbReference type="EMBL" id="UOF89321.1"/>
    </source>
</evidence>
<accession>A0ABY4CFL0</accession>
<proteinExistence type="inferred from homology"/>
<dbReference type="InterPro" id="IPR005829">
    <property type="entry name" value="Sugar_transporter_CS"/>
</dbReference>
<evidence type="ECO:0000256" key="8">
    <source>
        <dbReference type="SAM" id="Phobius"/>
    </source>
</evidence>